<dbReference type="Proteomes" id="UP000375470">
    <property type="component" value="Segment"/>
</dbReference>
<reference evidence="2 3" key="1">
    <citation type="submission" date="2019-09" db="EMBL/GenBank/DDBJ databases">
        <authorList>
            <person name="Cummings J.R."/>
            <person name="Eaglin Z.M."/>
            <person name="Kluemper A.J."/>
            <person name="Powell E.A."/>
            <person name="Stamm J."/>
            <person name="Thompson S.A."/>
            <person name="Tolsma S."/>
            <person name="Caruso S.M."/>
            <person name="Garlena R.A."/>
            <person name="Russell D.A."/>
            <person name="Pope W.H."/>
            <person name="Jacobs-Se D."/>
            <person name="Hatfull G.F."/>
        </authorList>
    </citation>
    <scope>NUCLEOTIDE SEQUENCE [LARGE SCALE GENOMIC DNA]</scope>
</reference>
<evidence type="ECO:0000256" key="1">
    <source>
        <dbReference type="SAM" id="MobiDB-lite"/>
    </source>
</evidence>
<proteinExistence type="predicted"/>
<dbReference type="EMBL" id="MN444876">
    <property type="protein sequence ID" value="QGH76441.1"/>
    <property type="molecule type" value="Genomic_DNA"/>
</dbReference>
<feature type="compositionally biased region" description="Basic residues" evidence="1">
    <location>
        <begin position="30"/>
        <end position="43"/>
    </location>
</feature>
<gene>
    <name evidence="2" type="primary">157</name>
    <name evidence="2" type="ORF">SEA_DAUBENSKI_162</name>
</gene>
<accession>A0A5Q2WDD4</accession>
<evidence type="ECO:0000313" key="2">
    <source>
        <dbReference type="EMBL" id="QGH76441.1"/>
    </source>
</evidence>
<keyword evidence="3" id="KW-1185">Reference proteome</keyword>
<dbReference type="KEGG" id="vg:65122871"/>
<dbReference type="RefSeq" id="YP_010104898.1">
    <property type="nucleotide sequence ID" value="NC_055822.1"/>
</dbReference>
<protein>
    <submittedName>
        <fullName evidence="2">Uncharacterized protein</fullName>
    </submittedName>
</protein>
<feature type="region of interest" description="Disordered" evidence="1">
    <location>
        <begin position="23"/>
        <end position="43"/>
    </location>
</feature>
<name>A0A5Q2WDD4_9CAUD</name>
<sequence>MPGPMSTPNSPKRPTLAEKVQRGMDLMKGKLPKSGKTAKVHGR</sequence>
<evidence type="ECO:0000313" key="3">
    <source>
        <dbReference type="Proteomes" id="UP000375470"/>
    </source>
</evidence>
<organism evidence="2 3">
    <name type="scientific">Streptomyces phage Daubenski</name>
    <dbReference type="NCBI Taxonomy" id="2653725"/>
    <lineage>
        <taxon>Viruses</taxon>
        <taxon>Duplodnaviria</taxon>
        <taxon>Heunggongvirae</taxon>
        <taxon>Uroviricota</taxon>
        <taxon>Caudoviricetes</taxon>
        <taxon>Stanwilliamsviridae</taxon>
        <taxon>Boydwoodruffvirinae</taxon>
        <taxon>Samistivirus</taxon>
        <taxon>Samistivirus daubenski</taxon>
    </lineage>
</organism>
<dbReference type="GeneID" id="65122871"/>